<dbReference type="SMART" id="SM00387">
    <property type="entry name" value="HATPase_c"/>
    <property type="match status" value="1"/>
</dbReference>
<dbReference type="InterPro" id="IPR050428">
    <property type="entry name" value="TCS_sensor_his_kinase"/>
</dbReference>
<comment type="catalytic activity">
    <reaction evidence="1">
        <text>ATP + protein L-histidine = ADP + protein N-phospho-L-histidine.</text>
        <dbReference type="EC" id="2.7.13.3"/>
    </reaction>
</comment>
<dbReference type="Gene3D" id="1.10.287.130">
    <property type="match status" value="1"/>
</dbReference>
<dbReference type="PANTHER" id="PTHR45436:SF16">
    <property type="entry name" value="HISTIDINE KINASE"/>
    <property type="match status" value="1"/>
</dbReference>
<evidence type="ECO:0000256" key="6">
    <source>
        <dbReference type="ARBA" id="ARBA00022777"/>
    </source>
</evidence>
<evidence type="ECO:0000256" key="8">
    <source>
        <dbReference type="SAM" id="Phobius"/>
    </source>
</evidence>
<dbReference type="InterPro" id="IPR036097">
    <property type="entry name" value="HisK_dim/P_sf"/>
</dbReference>
<dbReference type="PANTHER" id="PTHR45436">
    <property type="entry name" value="SENSOR HISTIDINE KINASE YKOH"/>
    <property type="match status" value="1"/>
</dbReference>
<protein>
    <recommendedName>
        <fullName evidence="2">histidine kinase</fullName>
        <ecNumber evidence="2">2.7.13.3</ecNumber>
    </recommendedName>
</protein>
<accession>A0A330LL26</accession>
<dbReference type="CDD" id="cd00082">
    <property type="entry name" value="HisKA"/>
    <property type="match status" value="1"/>
</dbReference>
<keyword evidence="11" id="KW-1185">Reference proteome</keyword>
<keyword evidence="6" id="KW-0418">Kinase</keyword>
<dbReference type="InterPro" id="IPR005467">
    <property type="entry name" value="His_kinase_dom"/>
</dbReference>
<keyword evidence="7 8" id="KW-1133">Transmembrane helix</keyword>
<keyword evidence="8" id="KW-0472">Membrane</keyword>
<feature type="domain" description="Histidine kinase" evidence="9">
    <location>
        <begin position="229"/>
        <end position="417"/>
    </location>
</feature>
<evidence type="ECO:0000256" key="2">
    <source>
        <dbReference type="ARBA" id="ARBA00012438"/>
    </source>
</evidence>
<dbReference type="GO" id="GO:0000155">
    <property type="term" value="F:phosphorelay sensor kinase activity"/>
    <property type="evidence" value="ECO:0007669"/>
    <property type="project" value="InterPro"/>
</dbReference>
<dbReference type="RefSeq" id="WP_112712918.1">
    <property type="nucleotide sequence ID" value="NZ_LS483250.1"/>
</dbReference>
<dbReference type="Proteomes" id="UP000250163">
    <property type="component" value="Chromosome MORIYA"/>
</dbReference>
<dbReference type="Gene3D" id="3.30.565.10">
    <property type="entry name" value="Histidine kinase-like ATPase, C-terminal domain"/>
    <property type="match status" value="1"/>
</dbReference>
<dbReference type="SUPFAM" id="SSF47384">
    <property type="entry name" value="Homodimeric domain of signal transducing histidine kinase"/>
    <property type="match status" value="1"/>
</dbReference>
<keyword evidence="4" id="KW-0808">Transferase</keyword>
<dbReference type="KEGG" id="mya:MORIYA_0871"/>
<feature type="transmembrane region" description="Helical" evidence="8">
    <location>
        <begin position="12"/>
        <end position="30"/>
    </location>
</feature>
<dbReference type="Pfam" id="PF02518">
    <property type="entry name" value="HATPase_c"/>
    <property type="match status" value="1"/>
</dbReference>
<sequence>MAKVRSAKQLTFIYFSIVAFAIIMIHATVLDSTLESIEQLSIQNRLLLQKESIVEKSKLADQTRSFKIDEFTMGYRDRITLPDLVDENIYFPIDEAIEIEQRNALGTELFLMKLATSNPQAPFIYVVHRDPAFELGEEQIMWTQSWQSLTSLLLLLVALLVVMRISDRLTAPISIFAKEIARRSPDDTSDIELPAGIATKELLQLVDSYNKNQQQKNALIERERAFNRMASHELRTPLMVIQGATNLLSYSTEPEFIKKQQVRLQSAVNEMNDFIDALLSLTKSEQDLALSQRPLDKDEIMVSVNAHSALLNTKPVVVNVIIKQTPLIIIPEVALKLLLGNLLKNAFACTESGEVKVVVDSNSIAVIDTGVGLYKKQRNEEGHGLGLLITRDICRKYNWQFELKNNEAGGCSAIIYL</sequence>
<dbReference type="SMART" id="SM00388">
    <property type="entry name" value="HisKA"/>
    <property type="match status" value="1"/>
</dbReference>
<keyword evidence="3" id="KW-0597">Phosphoprotein</keyword>
<dbReference type="EC" id="2.7.13.3" evidence="2"/>
<gene>
    <name evidence="10" type="ORF">MORIYA_0871</name>
</gene>
<dbReference type="GO" id="GO:0005886">
    <property type="term" value="C:plasma membrane"/>
    <property type="evidence" value="ECO:0007669"/>
    <property type="project" value="TreeGrafter"/>
</dbReference>
<dbReference type="InterPro" id="IPR003594">
    <property type="entry name" value="HATPase_dom"/>
</dbReference>
<dbReference type="SUPFAM" id="SSF55874">
    <property type="entry name" value="ATPase domain of HSP90 chaperone/DNA topoisomerase II/histidine kinase"/>
    <property type="match status" value="1"/>
</dbReference>
<name>A0A330LL26_9GAMM</name>
<reference evidence="11" key="1">
    <citation type="submission" date="2018-05" db="EMBL/GenBank/DDBJ databases">
        <authorList>
            <person name="Cea G.-C."/>
            <person name="William W."/>
        </authorList>
    </citation>
    <scope>NUCLEOTIDE SEQUENCE [LARGE SCALE GENOMIC DNA]</scope>
    <source>
        <strain evidence="11">DB21MT 5</strain>
    </source>
</reference>
<organism evidence="10 11">
    <name type="scientific">Moritella yayanosii</name>
    <dbReference type="NCBI Taxonomy" id="69539"/>
    <lineage>
        <taxon>Bacteria</taxon>
        <taxon>Pseudomonadati</taxon>
        <taxon>Pseudomonadota</taxon>
        <taxon>Gammaproteobacteria</taxon>
        <taxon>Alteromonadales</taxon>
        <taxon>Moritellaceae</taxon>
        <taxon>Moritella</taxon>
    </lineage>
</organism>
<dbReference type="AlphaFoldDB" id="A0A330LL26"/>
<dbReference type="InterPro" id="IPR036890">
    <property type="entry name" value="HATPase_C_sf"/>
</dbReference>
<evidence type="ECO:0000256" key="4">
    <source>
        <dbReference type="ARBA" id="ARBA00022679"/>
    </source>
</evidence>
<keyword evidence="5 8" id="KW-0812">Transmembrane</keyword>
<evidence type="ECO:0000313" key="11">
    <source>
        <dbReference type="Proteomes" id="UP000250163"/>
    </source>
</evidence>
<dbReference type="Pfam" id="PF00512">
    <property type="entry name" value="HisKA"/>
    <property type="match status" value="1"/>
</dbReference>
<evidence type="ECO:0000256" key="7">
    <source>
        <dbReference type="ARBA" id="ARBA00022989"/>
    </source>
</evidence>
<dbReference type="OrthoDB" id="9121563at2"/>
<evidence type="ECO:0000256" key="5">
    <source>
        <dbReference type="ARBA" id="ARBA00022692"/>
    </source>
</evidence>
<dbReference type="EMBL" id="LS483250">
    <property type="protein sequence ID" value="SQD77349.1"/>
    <property type="molecule type" value="Genomic_DNA"/>
</dbReference>
<dbReference type="InterPro" id="IPR003661">
    <property type="entry name" value="HisK_dim/P_dom"/>
</dbReference>
<evidence type="ECO:0000256" key="1">
    <source>
        <dbReference type="ARBA" id="ARBA00000085"/>
    </source>
</evidence>
<evidence type="ECO:0000313" key="10">
    <source>
        <dbReference type="EMBL" id="SQD77349.1"/>
    </source>
</evidence>
<evidence type="ECO:0000259" key="9">
    <source>
        <dbReference type="PROSITE" id="PS50109"/>
    </source>
</evidence>
<evidence type="ECO:0000256" key="3">
    <source>
        <dbReference type="ARBA" id="ARBA00022553"/>
    </source>
</evidence>
<proteinExistence type="predicted"/>
<dbReference type="PROSITE" id="PS50109">
    <property type="entry name" value="HIS_KIN"/>
    <property type="match status" value="1"/>
</dbReference>